<keyword evidence="1" id="KW-0489">Methyltransferase</keyword>
<dbReference type="OrthoDB" id="9794208at2"/>
<gene>
    <name evidence="3" type="ORF">EGT74_03370</name>
</gene>
<dbReference type="InterPro" id="IPR029063">
    <property type="entry name" value="SAM-dependent_MTases_sf"/>
</dbReference>
<dbReference type="Proteomes" id="UP000278351">
    <property type="component" value="Unassembled WGS sequence"/>
</dbReference>
<dbReference type="GO" id="GO:0035243">
    <property type="term" value="F:protein-arginine omega-N symmetric methyltransferase activity"/>
    <property type="evidence" value="ECO:0007669"/>
    <property type="project" value="TreeGrafter"/>
</dbReference>
<dbReference type="PANTHER" id="PTHR12049:SF7">
    <property type="entry name" value="PROTEIN ARGININE METHYLTRANSFERASE NDUFAF7, MITOCHONDRIAL"/>
    <property type="match status" value="1"/>
</dbReference>
<reference evidence="3 4" key="1">
    <citation type="submission" date="2018-11" db="EMBL/GenBank/DDBJ databases">
        <title>Chitinophaga lutea sp.nov., isolate from arsenic contaminated soil.</title>
        <authorList>
            <person name="Zong Y."/>
        </authorList>
    </citation>
    <scope>NUCLEOTIDE SEQUENCE [LARGE SCALE GENOMIC DNA]</scope>
    <source>
        <strain evidence="3 4">ZY74</strain>
    </source>
</reference>
<dbReference type="InterPro" id="IPR003788">
    <property type="entry name" value="NDUFAF7"/>
</dbReference>
<evidence type="ECO:0000313" key="3">
    <source>
        <dbReference type="EMBL" id="RPE12604.1"/>
    </source>
</evidence>
<comment type="caution">
    <text evidence="3">The sequence shown here is derived from an EMBL/GenBank/DDBJ whole genome shotgun (WGS) entry which is preliminary data.</text>
</comment>
<dbReference type="AlphaFoldDB" id="A0A3N4QLQ0"/>
<evidence type="ECO:0000256" key="2">
    <source>
        <dbReference type="ARBA" id="ARBA00022679"/>
    </source>
</evidence>
<accession>A0A3N4QLQ0</accession>
<keyword evidence="4" id="KW-1185">Reference proteome</keyword>
<evidence type="ECO:0008006" key="5">
    <source>
        <dbReference type="Google" id="ProtNLM"/>
    </source>
</evidence>
<proteinExistence type="predicted"/>
<dbReference type="Pfam" id="PF02636">
    <property type="entry name" value="Methyltransf_28"/>
    <property type="match status" value="1"/>
</dbReference>
<protein>
    <recommendedName>
        <fullName evidence="5">SAM-dependent methyltransferase</fullName>
    </recommendedName>
</protein>
<organism evidence="3 4">
    <name type="scientific">Chitinophaga lutea</name>
    <dbReference type="NCBI Taxonomy" id="2488634"/>
    <lineage>
        <taxon>Bacteria</taxon>
        <taxon>Pseudomonadati</taxon>
        <taxon>Bacteroidota</taxon>
        <taxon>Chitinophagia</taxon>
        <taxon>Chitinophagales</taxon>
        <taxon>Chitinophagaceae</taxon>
        <taxon>Chitinophaga</taxon>
    </lineage>
</organism>
<keyword evidence="2" id="KW-0808">Transferase</keyword>
<name>A0A3N4QLQ0_9BACT</name>
<dbReference type="SUPFAM" id="SSF53335">
    <property type="entry name" value="S-adenosyl-L-methionine-dependent methyltransferases"/>
    <property type="match status" value="1"/>
</dbReference>
<sequence>MQLAGIIQEKIIENGPISFHEFMEMALYYPQWGYYTSARHKIGEKGDYYTSTSLSDVFGAMIGRQLEEMWNLTGREAFTIVEYGAGTGALCHDLLDYLKNNPPFYNQLRYCIIEKSPSMREKEKKHLPEKVSWYNSVTDIGGFTGCVLSNELLDNFSVHEVVMEDELMEVFVDYRNGFAESLRPAPDELKDYFRQLHIALPKGFRTEVNLQAIDWIRDVAQSLKKGFVLTIDYGYPSAELYAGYRSGGTLLCYHAHQVNMDPYHHIGEQDITAHVNFSALQHWGLKNGLESCGLTEQGYFLRALGLMDYLRKPAPDTSGCHEKAMAIHLLLNGIGTKLKVFIQRKGPVARELTGLSQATMFV</sequence>
<dbReference type="RefSeq" id="WP_123845115.1">
    <property type="nucleotide sequence ID" value="NZ_RPDH01000001.1"/>
</dbReference>
<dbReference type="InterPro" id="IPR038375">
    <property type="entry name" value="NDUFAF7_sf"/>
</dbReference>
<dbReference type="GO" id="GO:0032259">
    <property type="term" value="P:methylation"/>
    <property type="evidence" value="ECO:0007669"/>
    <property type="project" value="UniProtKB-KW"/>
</dbReference>
<evidence type="ECO:0000313" key="4">
    <source>
        <dbReference type="Proteomes" id="UP000278351"/>
    </source>
</evidence>
<evidence type="ECO:0000256" key="1">
    <source>
        <dbReference type="ARBA" id="ARBA00022603"/>
    </source>
</evidence>
<dbReference type="PANTHER" id="PTHR12049">
    <property type="entry name" value="PROTEIN ARGININE METHYLTRANSFERASE NDUFAF7, MITOCHONDRIAL"/>
    <property type="match status" value="1"/>
</dbReference>
<dbReference type="Gene3D" id="3.40.50.12710">
    <property type="match status" value="1"/>
</dbReference>
<dbReference type="EMBL" id="RPDH01000001">
    <property type="protein sequence ID" value="RPE12604.1"/>
    <property type="molecule type" value="Genomic_DNA"/>
</dbReference>